<gene>
    <name evidence="2" type="ORF">IFO69_05295</name>
</gene>
<dbReference type="InterPro" id="IPR029052">
    <property type="entry name" value="Metallo-depent_PP-like"/>
</dbReference>
<dbReference type="PANTHER" id="PTHR42850:SF4">
    <property type="entry name" value="ZINC-DEPENDENT ENDOPOLYPHOSPHATASE"/>
    <property type="match status" value="1"/>
</dbReference>
<organism evidence="2 3">
    <name type="scientific">Echinicola arenosa</name>
    <dbReference type="NCBI Taxonomy" id="2774144"/>
    <lineage>
        <taxon>Bacteria</taxon>
        <taxon>Pseudomonadati</taxon>
        <taxon>Bacteroidota</taxon>
        <taxon>Cytophagia</taxon>
        <taxon>Cytophagales</taxon>
        <taxon>Cyclobacteriaceae</taxon>
        <taxon>Echinicola</taxon>
    </lineage>
</organism>
<comment type="caution">
    <text evidence="2">The sequence shown here is derived from an EMBL/GenBank/DDBJ whole genome shotgun (WGS) entry which is preliminary data.</text>
</comment>
<reference evidence="2 3" key="1">
    <citation type="submission" date="2020-09" db="EMBL/GenBank/DDBJ databases">
        <title>Echinicola sp. CAU 1574 isolated from sand of Sido Beach.</title>
        <authorList>
            <person name="Kim W."/>
        </authorList>
    </citation>
    <scope>NUCLEOTIDE SEQUENCE [LARGE SCALE GENOMIC DNA]</scope>
    <source>
        <strain evidence="2 3">CAU 1574</strain>
    </source>
</reference>
<dbReference type="InterPro" id="IPR006186">
    <property type="entry name" value="Ser/Thr-sp_prot-phosphatase"/>
</dbReference>
<sequence length="220" mass="25097">MQLFIIGDIHGCYHTFQKMLNHWNPAEERLIQVGDLIDRGNHSVEVLQLAKNLSSEHLEKSIFLKGNHEHMMVEHIENGYIGGSWLFNGGKGTLTQFKERNVNPEQILPWIKALPLKWENSHVMVSHAGISKSLHPLDPNSRDGILWNRKPLKKLPKIQVIGHTPQQNGKANFTTSSQSWNIDTGAYRGICLTGLKLRENGDFLEEINIPTDERDLEQQL</sequence>
<dbReference type="InterPro" id="IPR004843">
    <property type="entry name" value="Calcineurin-like_PHP"/>
</dbReference>
<evidence type="ECO:0000313" key="3">
    <source>
        <dbReference type="Proteomes" id="UP000647133"/>
    </source>
</evidence>
<dbReference type="EMBL" id="JACYTQ010000002">
    <property type="protein sequence ID" value="MBD8488156.1"/>
    <property type="molecule type" value="Genomic_DNA"/>
</dbReference>
<dbReference type="Pfam" id="PF00149">
    <property type="entry name" value="Metallophos"/>
    <property type="match status" value="1"/>
</dbReference>
<dbReference type="PANTHER" id="PTHR42850">
    <property type="entry name" value="METALLOPHOSPHOESTERASE"/>
    <property type="match status" value="1"/>
</dbReference>
<name>A0ABR9AH73_9BACT</name>
<dbReference type="Gene3D" id="3.60.21.10">
    <property type="match status" value="1"/>
</dbReference>
<proteinExistence type="predicted"/>
<feature type="domain" description="Calcineurin-like phosphoesterase" evidence="1">
    <location>
        <begin position="1"/>
        <end position="169"/>
    </location>
</feature>
<accession>A0ABR9AH73</accession>
<keyword evidence="3" id="KW-1185">Reference proteome</keyword>
<dbReference type="Proteomes" id="UP000647133">
    <property type="component" value="Unassembled WGS sequence"/>
</dbReference>
<dbReference type="RefSeq" id="WP_192009049.1">
    <property type="nucleotide sequence ID" value="NZ_JACYTQ010000002.1"/>
</dbReference>
<dbReference type="SUPFAM" id="SSF56300">
    <property type="entry name" value="Metallo-dependent phosphatases"/>
    <property type="match status" value="1"/>
</dbReference>
<dbReference type="InterPro" id="IPR050126">
    <property type="entry name" value="Ap4A_hydrolase"/>
</dbReference>
<protein>
    <submittedName>
        <fullName evidence="2">Metallophosphoesterase</fullName>
    </submittedName>
</protein>
<dbReference type="PRINTS" id="PR00114">
    <property type="entry name" value="STPHPHTASE"/>
</dbReference>
<evidence type="ECO:0000259" key="1">
    <source>
        <dbReference type="Pfam" id="PF00149"/>
    </source>
</evidence>
<evidence type="ECO:0000313" key="2">
    <source>
        <dbReference type="EMBL" id="MBD8488156.1"/>
    </source>
</evidence>